<reference evidence="2 3" key="1">
    <citation type="submission" date="2020-06" db="EMBL/GenBank/DDBJ databases">
        <authorList>
            <person name="Cao W.R."/>
        </authorList>
    </citation>
    <scope>NUCLEOTIDE SEQUENCE [LARGE SCALE GENOMIC DNA]</scope>
    <source>
        <strain evidence="2 3">B1Z28</strain>
    </source>
</reference>
<comment type="caution">
    <text evidence="2">The sequence shown here is derived from an EMBL/GenBank/DDBJ whole genome shotgun (WGS) entry which is preliminary data.</text>
</comment>
<keyword evidence="3" id="KW-1185">Reference proteome</keyword>
<evidence type="ECO:0000313" key="3">
    <source>
        <dbReference type="Proteomes" id="UP000630805"/>
    </source>
</evidence>
<gene>
    <name evidence="2" type="ORF">HW561_21215</name>
</gene>
<dbReference type="PANTHER" id="PTHR35037">
    <property type="entry name" value="C-TERMINAL REGION OF AIDA-LIKE PROTEIN"/>
    <property type="match status" value="1"/>
</dbReference>
<organism evidence="2 3">
    <name type="scientific">Ruegeria haliotis</name>
    <dbReference type="NCBI Taxonomy" id="2747601"/>
    <lineage>
        <taxon>Bacteria</taxon>
        <taxon>Pseudomonadati</taxon>
        <taxon>Pseudomonadota</taxon>
        <taxon>Alphaproteobacteria</taxon>
        <taxon>Rhodobacterales</taxon>
        <taxon>Roseobacteraceae</taxon>
        <taxon>Ruegeria</taxon>
    </lineage>
</organism>
<protein>
    <submittedName>
        <fullName evidence="2">Autotransporter domain-containing protein</fullName>
    </submittedName>
</protein>
<evidence type="ECO:0000259" key="1">
    <source>
        <dbReference type="PROSITE" id="PS51208"/>
    </source>
</evidence>
<name>A0ABX2PZ80_9RHOB</name>
<dbReference type="SUPFAM" id="SSF103515">
    <property type="entry name" value="Autotransporter"/>
    <property type="match status" value="1"/>
</dbReference>
<dbReference type="RefSeq" id="WP_176867351.1">
    <property type="nucleotide sequence ID" value="NZ_JABXWT010000022.1"/>
</dbReference>
<dbReference type="InterPro" id="IPR036709">
    <property type="entry name" value="Autotransporte_beta_dom_sf"/>
</dbReference>
<dbReference type="Gene3D" id="2.40.128.130">
    <property type="entry name" value="Autotransporter beta-domain"/>
    <property type="match status" value="1"/>
</dbReference>
<dbReference type="InterPro" id="IPR051551">
    <property type="entry name" value="Autotransporter_adhesion"/>
</dbReference>
<dbReference type="Proteomes" id="UP000630805">
    <property type="component" value="Unassembled WGS sequence"/>
</dbReference>
<proteinExistence type="predicted"/>
<feature type="domain" description="Autotransporter" evidence="1">
    <location>
        <begin position="1"/>
        <end position="199"/>
    </location>
</feature>
<dbReference type="InterPro" id="IPR006315">
    <property type="entry name" value="OM_autotransptr_brl_dom"/>
</dbReference>
<dbReference type="NCBIfam" id="TIGR01414">
    <property type="entry name" value="autotrans_barl"/>
    <property type="match status" value="1"/>
</dbReference>
<dbReference type="InterPro" id="IPR005546">
    <property type="entry name" value="Autotransporte_beta"/>
</dbReference>
<evidence type="ECO:0000313" key="2">
    <source>
        <dbReference type="EMBL" id="NVO58309.1"/>
    </source>
</evidence>
<dbReference type="EMBL" id="JABXWT010000022">
    <property type="protein sequence ID" value="NVO58309.1"/>
    <property type="molecule type" value="Genomic_DNA"/>
</dbReference>
<dbReference type="PROSITE" id="PS51208">
    <property type="entry name" value="AUTOTRANSPORTER"/>
    <property type="match status" value="1"/>
</dbReference>
<sequence length="199" mass="21533">MELVDTDAYDLTASALWLAESQLYLDSQVRYAFFDSTTRLAGGQEVDTDGDGYAASIEIGKFYRLNNGLNIVPQAQLIYSSVDVDDLNDVTGGTTGTVSDGTTLRARLGVRVERDFGDTGALFGRFDYYRAFDNETGVSFGGDTVITERGKNNLELTLGGHLEIATQTTLFGEVSAQSGFDGSSDDYGFAGQIGFELRF</sequence>
<dbReference type="Pfam" id="PF03797">
    <property type="entry name" value="Autotransporter"/>
    <property type="match status" value="1"/>
</dbReference>
<accession>A0ABX2PZ80</accession>
<dbReference type="PANTHER" id="PTHR35037:SF3">
    <property type="entry name" value="C-TERMINAL REGION OF AIDA-LIKE PROTEIN"/>
    <property type="match status" value="1"/>
</dbReference>